<comment type="caution">
    <text evidence="1">The sequence shown here is derived from an EMBL/GenBank/DDBJ whole genome shotgun (WGS) entry which is preliminary data.</text>
</comment>
<dbReference type="PIRSF" id="PIRSF006425">
    <property type="entry name" value="UCP006425_WD40"/>
    <property type="match status" value="1"/>
</dbReference>
<evidence type="ECO:0000313" key="2">
    <source>
        <dbReference type="Proteomes" id="UP000007652"/>
    </source>
</evidence>
<dbReference type="AlphaFoldDB" id="I7LIJ4"/>
<name>I7LIJ4_9CLOT</name>
<dbReference type="Proteomes" id="UP000007652">
    <property type="component" value="Unassembled WGS sequence"/>
</dbReference>
<dbReference type="Pfam" id="PF09826">
    <property type="entry name" value="Beta_propel"/>
    <property type="match status" value="1"/>
</dbReference>
<dbReference type="OrthoDB" id="9778998at2"/>
<dbReference type="InterPro" id="IPR014441">
    <property type="entry name" value="UCP006425_b-propeller"/>
</dbReference>
<accession>I7LIJ4</accession>
<evidence type="ECO:0008006" key="3">
    <source>
        <dbReference type="Google" id="ProtNLM"/>
    </source>
</evidence>
<evidence type="ECO:0000313" key="1">
    <source>
        <dbReference type="EMBL" id="CCJ33017.1"/>
    </source>
</evidence>
<proteinExistence type="predicted"/>
<dbReference type="STRING" id="857293.CAAU_0933"/>
<reference evidence="1 2" key="1">
    <citation type="journal article" date="2011" name="J. Bacteriol.">
        <title>Draft genome sequence of Caloramator australicus strain RC3T, a thermoanaerobe from the Great Artesian Basin of Australia.</title>
        <authorList>
            <person name="Ogg C.D."/>
            <person name="Patel B.K.C."/>
        </authorList>
    </citation>
    <scope>NUCLEOTIDE SEQUENCE [LARGE SCALE GENOMIC DNA]</scope>
    <source>
        <strain evidence="1 2">RC3</strain>
    </source>
</reference>
<dbReference type="InterPro" id="IPR019198">
    <property type="entry name" value="Beta_propeller_containing"/>
</dbReference>
<organism evidence="1 2">
    <name type="scientific">Caloramator australicus RC3</name>
    <dbReference type="NCBI Taxonomy" id="857293"/>
    <lineage>
        <taxon>Bacteria</taxon>
        <taxon>Bacillati</taxon>
        <taxon>Bacillota</taxon>
        <taxon>Clostridia</taxon>
        <taxon>Eubacteriales</taxon>
        <taxon>Clostridiaceae</taxon>
        <taxon>Caloramator</taxon>
    </lineage>
</organism>
<sequence length="626" mass="71715">MRLPIRLRNFLTIMIIILLFPIVVFANATYKDIKVKLAAQNSPSLPSVGSYENFIKLLEKSEKIKPFYKLTFTTDERALKTAAADYSNTNVQVDGVDESDIVKTDGEYIYQVNNERLLIVKAYPAEEMQVVSQIKYDLGAFYPNDLYVYKNNLVVIGRKYVNIRKEGSPVEGGKIIKNVIRPIVITKPVTKVLVYDISNKKNIKIKRTIEVDGDYLTSRMINSKFYMITNKYLYDYRANQDIKPMYKDSVYRAGRENEIDFKDIKYFPGYVEPNYILLSSFDILKDDKADIQTYLGSGQNVYASLNNIYVAVSEYSYQNNNTIIYKFNIKDGVRYTNSAKIQGMLLNQFSMDEYDGYFRVATTSFSNVIGGDTSNNLYILDENMNLVGKLEGLAEGENIKSARFLKDKVYLVTYKNIDPLFVIDASNPKEPKVLGYLKIPGFSTYLHPYDENHIIGFGVNTKDVEITGYDGKPFTTTIESGLKLSLFDITDFENPKEQDTIIIGGRGSYSELLYNHKALLFSKEKNIFAFPVTIFETANLDKPFDYGKFSFQGVYIFGVDVEKGLNLKGKITHITKFGDDKYIGFDYNEAIHRIIYINDVIYTISDKYIKASDINTFEEINKIELK</sequence>
<dbReference type="EMBL" id="CAKP01000046">
    <property type="protein sequence ID" value="CCJ33017.1"/>
    <property type="molecule type" value="Genomic_DNA"/>
</dbReference>
<dbReference type="RefSeq" id="WP_008908291.1">
    <property type="nucleotide sequence ID" value="NZ_CAKP01000046.1"/>
</dbReference>
<keyword evidence="2" id="KW-1185">Reference proteome</keyword>
<gene>
    <name evidence="1" type="ORF">CAAU_0933</name>
</gene>
<dbReference type="eggNOG" id="COG4880">
    <property type="taxonomic scope" value="Bacteria"/>
</dbReference>
<protein>
    <recommendedName>
        <fullName evidence="3">Beta propeller domain protein</fullName>
    </recommendedName>
</protein>